<accession>A0A2N3VAI3</accession>
<dbReference type="EMBL" id="PJMW01000002">
    <property type="protein sequence ID" value="PKV78643.1"/>
    <property type="molecule type" value="Genomic_DNA"/>
</dbReference>
<dbReference type="Proteomes" id="UP000233766">
    <property type="component" value="Unassembled WGS sequence"/>
</dbReference>
<dbReference type="RefSeq" id="WP_211300361.1">
    <property type="nucleotide sequence ID" value="NZ_PJMW01000002.1"/>
</dbReference>
<sequence length="35" mass="4016">MKIVLMVGVVIAVLIGVSKFRKRDDADLWREVTTR</sequence>
<evidence type="ECO:0000313" key="2">
    <source>
        <dbReference type="Proteomes" id="UP000233766"/>
    </source>
</evidence>
<reference evidence="1 2" key="1">
    <citation type="submission" date="2017-12" db="EMBL/GenBank/DDBJ databases">
        <title>Sequencing the genomes of 1000 Actinobacteria strains.</title>
        <authorList>
            <person name="Klenk H.-P."/>
        </authorList>
    </citation>
    <scope>NUCLEOTIDE SEQUENCE [LARGE SCALE GENOMIC DNA]</scope>
    <source>
        <strain evidence="1 2">DSM 44489</strain>
    </source>
</reference>
<keyword evidence="2" id="KW-1185">Reference proteome</keyword>
<evidence type="ECO:0000313" key="1">
    <source>
        <dbReference type="EMBL" id="PKV78643.1"/>
    </source>
</evidence>
<protein>
    <submittedName>
        <fullName evidence="1">Uncharacterized protein</fullName>
    </submittedName>
</protein>
<dbReference type="AlphaFoldDB" id="A0A2N3VAI3"/>
<dbReference type="InterPro" id="IPR047990">
    <property type="entry name" value="DLW39-like"/>
</dbReference>
<organism evidence="1 2">
    <name type="scientific">Nocardia fluminea</name>
    <dbReference type="NCBI Taxonomy" id="134984"/>
    <lineage>
        <taxon>Bacteria</taxon>
        <taxon>Bacillati</taxon>
        <taxon>Actinomycetota</taxon>
        <taxon>Actinomycetes</taxon>
        <taxon>Mycobacteriales</taxon>
        <taxon>Nocardiaceae</taxon>
        <taxon>Nocardia</taxon>
    </lineage>
</organism>
<dbReference type="NCBIfam" id="NF038356">
    <property type="entry name" value="actino_DLW39"/>
    <property type="match status" value="1"/>
</dbReference>
<gene>
    <name evidence="1" type="ORF">ATK86_3020</name>
</gene>
<comment type="caution">
    <text evidence="1">The sequence shown here is derived from an EMBL/GenBank/DDBJ whole genome shotgun (WGS) entry which is preliminary data.</text>
</comment>
<name>A0A2N3VAI3_9NOCA</name>
<proteinExistence type="predicted"/>